<accession>A0A4S8L1A5</accession>
<keyword evidence="3" id="KW-1185">Reference proteome</keyword>
<sequence length="278" mass="31138">MAHPNSINPEKTKLFFRAWTMVLLEGLRTRMLLEQERRREHAALEVQCVYRGLDGMEICLRVAVLIASSCTSGWLVTSVEIWGAKRRSCQHFSLTSHITPRHTGDPKHSPDSAHGISKGQDKHGTFSLYPTYQSRPRASLVSSSISRTNYAAAEMATAMLNFLHPTPPRPLEPFLGGMPVPSTPNRNNQSPTASSSFRPLSWPPSRTRAQSRSNTSPTLSKTSRLKKLAFYRHGQSKSVDTSRQPDHNQGGDEDDDVSTPLPELKIYNQFMRKRGRGT</sequence>
<feature type="compositionally biased region" description="Polar residues" evidence="1">
    <location>
        <begin position="207"/>
        <end position="222"/>
    </location>
</feature>
<name>A0A4S8L1A5_DENBC</name>
<proteinExistence type="predicted"/>
<organism evidence="2 3">
    <name type="scientific">Dendrothele bispora (strain CBS 962.96)</name>
    <dbReference type="NCBI Taxonomy" id="1314807"/>
    <lineage>
        <taxon>Eukaryota</taxon>
        <taxon>Fungi</taxon>
        <taxon>Dikarya</taxon>
        <taxon>Basidiomycota</taxon>
        <taxon>Agaricomycotina</taxon>
        <taxon>Agaricomycetes</taxon>
        <taxon>Agaricomycetidae</taxon>
        <taxon>Agaricales</taxon>
        <taxon>Agaricales incertae sedis</taxon>
        <taxon>Dendrothele</taxon>
    </lineage>
</organism>
<feature type="region of interest" description="Disordered" evidence="1">
    <location>
        <begin position="171"/>
        <end position="278"/>
    </location>
</feature>
<dbReference type="AlphaFoldDB" id="A0A4S8L1A5"/>
<gene>
    <name evidence="2" type="ORF">K435DRAFT_972107</name>
</gene>
<feature type="region of interest" description="Disordered" evidence="1">
    <location>
        <begin position="96"/>
        <end position="129"/>
    </location>
</feature>
<protein>
    <submittedName>
        <fullName evidence="2">Uncharacterized protein</fullName>
    </submittedName>
</protein>
<evidence type="ECO:0000313" key="3">
    <source>
        <dbReference type="Proteomes" id="UP000297245"/>
    </source>
</evidence>
<reference evidence="2 3" key="1">
    <citation type="journal article" date="2019" name="Nat. Ecol. Evol.">
        <title>Megaphylogeny resolves global patterns of mushroom evolution.</title>
        <authorList>
            <person name="Varga T."/>
            <person name="Krizsan K."/>
            <person name="Foldi C."/>
            <person name="Dima B."/>
            <person name="Sanchez-Garcia M."/>
            <person name="Sanchez-Ramirez S."/>
            <person name="Szollosi G.J."/>
            <person name="Szarkandi J.G."/>
            <person name="Papp V."/>
            <person name="Albert L."/>
            <person name="Andreopoulos W."/>
            <person name="Angelini C."/>
            <person name="Antonin V."/>
            <person name="Barry K.W."/>
            <person name="Bougher N.L."/>
            <person name="Buchanan P."/>
            <person name="Buyck B."/>
            <person name="Bense V."/>
            <person name="Catcheside P."/>
            <person name="Chovatia M."/>
            <person name="Cooper J."/>
            <person name="Damon W."/>
            <person name="Desjardin D."/>
            <person name="Finy P."/>
            <person name="Geml J."/>
            <person name="Haridas S."/>
            <person name="Hughes K."/>
            <person name="Justo A."/>
            <person name="Karasinski D."/>
            <person name="Kautmanova I."/>
            <person name="Kiss B."/>
            <person name="Kocsube S."/>
            <person name="Kotiranta H."/>
            <person name="LaButti K.M."/>
            <person name="Lechner B.E."/>
            <person name="Liimatainen K."/>
            <person name="Lipzen A."/>
            <person name="Lukacs Z."/>
            <person name="Mihaltcheva S."/>
            <person name="Morgado L.N."/>
            <person name="Niskanen T."/>
            <person name="Noordeloos M.E."/>
            <person name="Ohm R.A."/>
            <person name="Ortiz-Santana B."/>
            <person name="Ovrebo C."/>
            <person name="Racz N."/>
            <person name="Riley R."/>
            <person name="Savchenko A."/>
            <person name="Shiryaev A."/>
            <person name="Soop K."/>
            <person name="Spirin V."/>
            <person name="Szebenyi C."/>
            <person name="Tomsovsky M."/>
            <person name="Tulloss R.E."/>
            <person name="Uehling J."/>
            <person name="Grigoriev I.V."/>
            <person name="Vagvolgyi C."/>
            <person name="Papp T."/>
            <person name="Martin F.M."/>
            <person name="Miettinen O."/>
            <person name="Hibbett D.S."/>
            <person name="Nagy L.G."/>
        </authorList>
    </citation>
    <scope>NUCLEOTIDE SEQUENCE [LARGE SCALE GENOMIC DNA]</scope>
    <source>
        <strain evidence="2 3">CBS 962.96</strain>
    </source>
</reference>
<evidence type="ECO:0000313" key="2">
    <source>
        <dbReference type="EMBL" id="THU82041.1"/>
    </source>
</evidence>
<evidence type="ECO:0000256" key="1">
    <source>
        <dbReference type="SAM" id="MobiDB-lite"/>
    </source>
</evidence>
<dbReference type="EMBL" id="ML179762">
    <property type="protein sequence ID" value="THU82041.1"/>
    <property type="molecule type" value="Genomic_DNA"/>
</dbReference>
<feature type="compositionally biased region" description="Polar residues" evidence="1">
    <location>
        <begin position="183"/>
        <end position="198"/>
    </location>
</feature>
<dbReference type="Proteomes" id="UP000297245">
    <property type="component" value="Unassembled WGS sequence"/>
</dbReference>
<feature type="compositionally biased region" description="Basic and acidic residues" evidence="1">
    <location>
        <begin position="102"/>
        <end position="111"/>
    </location>
</feature>